<dbReference type="PANTHER" id="PTHR21666">
    <property type="entry name" value="PEPTIDASE-RELATED"/>
    <property type="match status" value="1"/>
</dbReference>
<feature type="signal peptide" evidence="2">
    <location>
        <begin position="1"/>
        <end position="22"/>
    </location>
</feature>
<sequence>MRVAVALTLAAAIAVQGGGAAAADRLLVLADWTWPTSPPIRVLAPFRAPATPYAAGHRGVDLRASPGEPVAAPADGVVSFVGMVAGRPVVSIDHGDGLVSSLEPVEAIAAEGENVRAGDRLGSVGSGGHCEDRCVHLGVRLDGEYVSPMRYLGGVPWAVLLPR</sequence>
<dbReference type="Pfam" id="PF01551">
    <property type="entry name" value="Peptidase_M23"/>
    <property type="match status" value="1"/>
</dbReference>
<protein>
    <recommendedName>
        <fullName evidence="3">M23ase beta-sheet core domain-containing protein</fullName>
    </recommendedName>
</protein>
<dbReference type="EMBL" id="BAAAMK010000002">
    <property type="protein sequence ID" value="GAA1950592.1"/>
    <property type="molecule type" value="Genomic_DNA"/>
</dbReference>
<dbReference type="CDD" id="cd12797">
    <property type="entry name" value="M23_peptidase"/>
    <property type="match status" value="1"/>
</dbReference>
<feature type="domain" description="M23ase beta-sheet core" evidence="3">
    <location>
        <begin position="56"/>
        <end position="148"/>
    </location>
</feature>
<dbReference type="Gene3D" id="2.70.70.10">
    <property type="entry name" value="Glucose Permease (Domain IIA)"/>
    <property type="match status" value="1"/>
</dbReference>
<evidence type="ECO:0000313" key="5">
    <source>
        <dbReference type="Proteomes" id="UP001499954"/>
    </source>
</evidence>
<evidence type="ECO:0000256" key="2">
    <source>
        <dbReference type="SAM" id="SignalP"/>
    </source>
</evidence>
<keyword evidence="5" id="KW-1185">Reference proteome</keyword>
<proteinExistence type="predicted"/>
<evidence type="ECO:0000259" key="3">
    <source>
        <dbReference type="Pfam" id="PF01551"/>
    </source>
</evidence>
<name>A0ABP5BQN0_9MICO</name>
<dbReference type="InterPro" id="IPR011055">
    <property type="entry name" value="Dup_hybrid_motif"/>
</dbReference>
<feature type="chain" id="PRO_5045904734" description="M23ase beta-sheet core domain-containing protein" evidence="2">
    <location>
        <begin position="23"/>
        <end position="163"/>
    </location>
</feature>
<dbReference type="Proteomes" id="UP001499954">
    <property type="component" value="Unassembled WGS sequence"/>
</dbReference>
<dbReference type="InterPro" id="IPR050570">
    <property type="entry name" value="Cell_wall_metabolism_enzyme"/>
</dbReference>
<accession>A0ABP5BQN0</accession>
<organism evidence="4 5">
    <name type="scientific">Agromyces allii</name>
    <dbReference type="NCBI Taxonomy" id="393607"/>
    <lineage>
        <taxon>Bacteria</taxon>
        <taxon>Bacillati</taxon>
        <taxon>Actinomycetota</taxon>
        <taxon>Actinomycetes</taxon>
        <taxon>Micrococcales</taxon>
        <taxon>Microbacteriaceae</taxon>
        <taxon>Agromyces</taxon>
    </lineage>
</organism>
<evidence type="ECO:0000256" key="1">
    <source>
        <dbReference type="ARBA" id="ARBA00022729"/>
    </source>
</evidence>
<dbReference type="SUPFAM" id="SSF51261">
    <property type="entry name" value="Duplicated hybrid motif"/>
    <property type="match status" value="1"/>
</dbReference>
<gene>
    <name evidence="4" type="ORF">GCM10009717_15950</name>
</gene>
<reference evidence="5" key="1">
    <citation type="journal article" date="2019" name="Int. J. Syst. Evol. Microbiol.">
        <title>The Global Catalogue of Microorganisms (GCM) 10K type strain sequencing project: providing services to taxonomists for standard genome sequencing and annotation.</title>
        <authorList>
            <consortium name="The Broad Institute Genomics Platform"/>
            <consortium name="The Broad Institute Genome Sequencing Center for Infectious Disease"/>
            <person name="Wu L."/>
            <person name="Ma J."/>
        </authorList>
    </citation>
    <scope>NUCLEOTIDE SEQUENCE [LARGE SCALE GENOMIC DNA]</scope>
    <source>
        <strain evidence="5">JCM 13584</strain>
    </source>
</reference>
<keyword evidence="1 2" id="KW-0732">Signal</keyword>
<dbReference type="PANTHER" id="PTHR21666:SF289">
    <property type="entry name" value="L-ALA--D-GLU ENDOPEPTIDASE"/>
    <property type="match status" value="1"/>
</dbReference>
<evidence type="ECO:0000313" key="4">
    <source>
        <dbReference type="EMBL" id="GAA1950592.1"/>
    </source>
</evidence>
<dbReference type="InterPro" id="IPR016047">
    <property type="entry name" value="M23ase_b-sheet_dom"/>
</dbReference>
<comment type="caution">
    <text evidence="4">The sequence shown here is derived from an EMBL/GenBank/DDBJ whole genome shotgun (WGS) entry which is preliminary data.</text>
</comment>